<sequence length="283" mass="30271">MPMFAERESRQAGATAHSGPRPGPGGTTGHLLHLQRTAGNLAVAQLIEDQATAAPAVDRFRFEVKAWIPAQQVVDPEAPLREAAELVMGAGSVKSLESHYHGDGHPGYEGEYRVCTAIEFDWDGRKMSNAQVVKMANFGQTVRFFSIVEGTPFSGDDKVRTGQETRTATAAVRGGLDNDNTVSLGMPSANPVTIAPSPDIDADYMLFMSQDEITGQTEATVRWTTDLMPNHGFRVTKNGVVVAEKVVSDVLTRGIDLDSSTGALAIGLWLNSKTNGGAEAFQP</sequence>
<keyword evidence="3" id="KW-1185">Reference proteome</keyword>
<evidence type="ECO:0000313" key="3">
    <source>
        <dbReference type="Proteomes" id="UP000063699"/>
    </source>
</evidence>
<dbReference type="OrthoDB" id="5197753at2"/>
<feature type="region of interest" description="Disordered" evidence="1">
    <location>
        <begin position="1"/>
        <end position="30"/>
    </location>
</feature>
<proteinExistence type="predicted"/>
<gene>
    <name evidence="2" type="ORF">AOZ06_26020</name>
</gene>
<dbReference type="AlphaFoldDB" id="A0A0N9I4Y1"/>
<feature type="compositionally biased region" description="Basic and acidic residues" evidence="1">
    <location>
        <begin position="1"/>
        <end position="10"/>
    </location>
</feature>
<reference evidence="2 3" key="1">
    <citation type="submission" date="2015-07" db="EMBL/GenBank/DDBJ databases">
        <title>Genome sequencing of Kibdelosporangium phytohabitans.</title>
        <authorList>
            <person name="Qin S."/>
            <person name="Xing K."/>
        </authorList>
    </citation>
    <scope>NUCLEOTIDE SEQUENCE [LARGE SCALE GENOMIC DNA]</scope>
    <source>
        <strain evidence="2 3">KLBMP1111</strain>
    </source>
</reference>
<evidence type="ECO:0000313" key="2">
    <source>
        <dbReference type="EMBL" id="ALG09893.1"/>
    </source>
</evidence>
<organism evidence="2 3">
    <name type="scientific">Kibdelosporangium phytohabitans</name>
    <dbReference type="NCBI Taxonomy" id="860235"/>
    <lineage>
        <taxon>Bacteria</taxon>
        <taxon>Bacillati</taxon>
        <taxon>Actinomycetota</taxon>
        <taxon>Actinomycetes</taxon>
        <taxon>Pseudonocardiales</taxon>
        <taxon>Pseudonocardiaceae</taxon>
        <taxon>Kibdelosporangium</taxon>
    </lineage>
</organism>
<protein>
    <submittedName>
        <fullName evidence="2">Uncharacterized protein</fullName>
    </submittedName>
</protein>
<accession>A0A0N9I4Y1</accession>
<dbReference type="Proteomes" id="UP000063699">
    <property type="component" value="Chromosome"/>
</dbReference>
<dbReference type="RefSeq" id="WP_054291797.1">
    <property type="nucleotide sequence ID" value="NZ_CP012752.1"/>
</dbReference>
<name>A0A0N9I4Y1_9PSEU</name>
<dbReference type="KEGG" id="kphy:AOZ06_26020"/>
<dbReference type="EMBL" id="CP012752">
    <property type="protein sequence ID" value="ALG09893.1"/>
    <property type="molecule type" value="Genomic_DNA"/>
</dbReference>
<evidence type="ECO:0000256" key="1">
    <source>
        <dbReference type="SAM" id="MobiDB-lite"/>
    </source>
</evidence>